<protein>
    <submittedName>
        <fullName evidence="2">Uncharacterized protein</fullName>
    </submittedName>
</protein>
<keyword evidence="3" id="KW-1185">Reference proteome</keyword>
<evidence type="ECO:0000313" key="3">
    <source>
        <dbReference type="Proteomes" id="UP000450917"/>
    </source>
</evidence>
<dbReference type="EMBL" id="WNZX01000013">
    <property type="protein sequence ID" value="MUG72127.1"/>
    <property type="molecule type" value="Genomic_DNA"/>
</dbReference>
<dbReference type="Proteomes" id="UP000450917">
    <property type="component" value="Unassembled WGS sequence"/>
</dbReference>
<accession>A0A7X3CT74</accession>
<name>A0A7X3CT74_9BACL</name>
<comment type="caution">
    <text evidence="2">The sequence shown here is derived from an EMBL/GenBank/DDBJ whole genome shotgun (WGS) entry which is preliminary data.</text>
</comment>
<evidence type="ECO:0000256" key="1">
    <source>
        <dbReference type="SAM" id="MobiDB-lite"/>
    </source>
</evidence>
<dbReference type="AlphaFoldDB" id="A0A7X3CT74"/>
<dbReference type="RefSeq" id="WP_054800237.1">
    <property type="nucleotide sequence ID" value="NZ_JARTHJ010000032.1"/>
</dbReference>
<organism evidence="2 3">
    <name type="scientific">Paenibacillus validus</name>
    <dbReference type="NCBI Taxonomy" id="44253"/>
    <lineage>
        <taxon>Bacteria</taxon>
        <taxon>Bacillati</taxon>
        <taxon>Bacillota</taxon>
        <taxon>Bacilli</taxon>
        <taxon>Bacillales</taxon>
        <taxon>Paenibacillaceae</taxon>
        <taxon>Paenibacillus</taxon>
    </lineage>
</organism>
<feature type="region of interest" description="Disordered" evidence="1">
    <location>
        <begin position="22"/>
        <end position="44"/>
    </location>
</feature>
<evidence type="ECO:0000313" key="2">
    <source>
        <dbReference type="EMBL" id="MUG72127.1"/>
    </source>
</evidence>
<reference evidence="2 3" key="1">
    <citation type="submission" date="2019-11" db="EMBL/GenBank/DDBJ databases">
        <title>Draft genome sequences of five Paenibacillus species of dairy origin.</title>
        <authorList>
            <person name="Olajide A.M."/>
            <person name="Chen S."/>
            <person name="Lapointe G."/>
        </authorList>
    </citation>
    <scope>NUCLEOTIDE SEQUENCE [LARGE SCALE GENOMIC DNA]</scope>
    <source>
        <strain evidence="2 3">2CS3</strain>
    </source>
</reference>
<proteinExistence type="predicted"/>
<sequence>MRANGGSLDWIRETGRLLREAAGSGLPHWRSTHGKAVPPGEGTVRPVVHQEADNRINRCIGFKRPGGGHPRH</sequence>
<gene>
    <name evidence="2" type="ORF">GNP93_15755</name>
</gene>